<dbReference type="Proteomes" id="UP001139981">
    <property type="component" value="Unassembled WGS sequence"/>
</dbReference>
<evidence type="ECO:0000313" key="2">
    <source>
        <dbReference type="Proteomes" id="UP001139981"/>
    </source>
</evidence>
<organism evidence="1 2">
    <name type="scientific">Coemansia aciculifera</name>
    <dbReference type="NCBI Taxonomy" id="417176"/>
    <lineage>
        <taxon>Eukaryota</taxon>
        <taxon>Fungi</taxon>
        <taxon>Fungi incertae sedis</taxon>
        <taxon>Zoopagomycota</taxon>
        <taxon>Kickxellomycotina</taxon>
        <taxon>Kickxellomycetes</taxon>
        <taxon>Kickxellales</taxon>
        <taxon>Kickxellaceae</taxon>
        <taxon>Coemansia</taxon>
    </lineage>
</organism>
<gene>
    <name evidence="1" type="ORF">IWW38_000725</name>
</gene>
<name>A0ACC1M958_9FUNG</name>
<accession>A0ACC1M958</accession>
<protein>
    <submittedName>
        <fullName evidence="1">Uncharacterized protein</fullName>
    </submittedName>
</protein>
<comment type="caution">
    <text evidence="1">The sequence shown here is derived from an EMBL/GenBank/DDBJ whole genome shotgun (WGS) entry which is preliminary data.</text>
</comment>
<reference evidence="1" key="1">
    <citation type="submission" date="2022-07" db="EMBL/GenBank/DDBJ databases">
        <title>Phylogenomic reconstructions and comparative analyses of Kickxellomycotina fungi.</title>
        <authorList>
            <person name="Reynolds N.K."/>
            <person name="Stajich J.E."/>
            <person name="Barry K."/>
            <person name="Grigoriev I.V."/>
            <person name="Crous P."/>
            <person name="Smith M.E."/>
        </authorList>
    </citation>
    <scope>NUCLEOTIDE SEQUENCE</scope>
    <source>
        <strain evidence="1">CBS 190363</strain>
    </source>
</reference>
<keyword evidence="2" id="KW-1185">Reference proteome</keyword>
<evidence type="ECO:0000313" key="1">
    <source>
        <dbReference type="EMBL" id="KAJ2900017.1"/>
    </source>
</evidence>
<sequence>MLSVYYAMLKSAVSYMARGRQLPSWDIRLQSYCGGIRHYTRMLFPVRSDADILTIDFDKLHDWLQDHQMPSTELPASIGTLRELSIQVSDIKIDRDSIRGIGLAEQELLSLIDNEGGGSRRRLEYELLAPWGVYDKFGMERDSDAVLEAKPLSSSDERVILFFHGGSYIGGSPIAYREPLGHLLDHVGLRAFVIDYRLAPRHPFPSQLHDALIAFNYLCQQGFLPQNIVLLGDSAGGHICLNLLLLLRHMGSGGHRVGGMVLMSPMTHIALKGESLKSNGEHDYLVNLPIESPTMPLRLFYRPGIPCTSEYLRELEEPMLSPLNGSLAEFPPTLIQCGEAELLLDDIRCFHNKLCKDNPETRMELEVYPDMVHVFHRFLFRKESKQAFEAVNEFLLENI</sequence>
<proteinExistence type="predicted"/>
<dbReference type="EMBL" id="JANBVB010000013">
    <property type="protein sequence ID" value="KAJ2900017.1"/>
    <property type="molecule type" value="Genomic_DNA"/>
</dbReference>